<dbReference type="AlphaFoldDB" id="A0A7D6ZLU7"/>
<dbReference type="GO" id="GO:0004356">
    <property type="term" value="F:glutamine synthetase activity"/>
    <property type="evidence" value="ECO:0007669"/>
    <property type="project" value="InterPro"/>
</dbReference>
<proteinExistence type="inferred from homology"/>
<dbReference type="PROSITE" id="PS51987">
    <property type="entry name" value="GS_CATALYTIC"/>
    <property type="match status" value="1"/>
</dbReference>
<dbReference type="SUPFAM" id="SSF55931">
    <property type="entry name" value="Glutamine synthetase/guanido kinase"/>
    <property type="match status" value="1"/>
</dbReference>
<comment type="similarity">
    <text evidence="1 3 4">Belongs to the glutamine synthetase family.</text>
</comment>
<evidence type="ECO:0000256" key="3">
    <source>
        <dbReference type="PROSITE-ProRule" id="PRU01331"/>
    </source>
</evidence>
<evidence type="ECO:0000259" key="5">
    <source>
        <dbReference type="PROSITE" id="PS51987"/>
    </source>
</evidence>
<organism evidence="6 7">
    <name type="scientific">Nocardia huaxiensis</name>
    <dbReference type="NCBI Taxonomy" id="2755382"/>
    <lineage>
        <taxon>Bacteria</taxon>
        <taxon>Bacillati</taxon>
        <taxon>Actinomycetota</taxon>
        <taxon>Actinomycetes</taxon>
        <taxon>Mycobacteriales</taxon>
        <taxon>Nocardiaceae</taxon>
        <taxon>Nocardia</taxon>
    </lineage>
</organism>
<dbReference type="RefSeq" id="WP_181580031.1">
    <property type="nucleotide sequence ID" value="NZ_CP059399.1"/>
</dbReference>
<evidence type="ECO:0000313" key="7">
    <source>
        <dbReference type="Proteomes" id="UP000515512"/>
    </source>
</evidence>
<dbReference type="InterPro" id="IPR014746">
    <property type="entry name" value="Gln_synth/guanido_kin_cat_dom"/>
</dbReference>
<evidence type="ECO:0000256" key="4">
    <source>
        <dbReference type="RuleBase" id="RU000384"/>
    </source>
</evidence>
<keyword evidence="2" id="KW-0436">Ligase</keyword>
<dbReference type="Proteomes" id="UP000515512">
    <property type="component" value="Chromosome"/>
</dbReference>
<gene>
    <name evidence="6" type="ORF">H0264_26310</name>
</gene>
<sequence length="451" mass="49202">MSEIATATIDLDESVHTVRLEATNHEGCFLGKNVARKKFAASAGSGFAMADLLFGLDLGNAPTFGFPFPEWRGHVSDVQFRPDLSTLIEWEPGLRSVIGDYWQADGSPIGICPRNLARALVERLATRGYTATVAVEIEATLFQESIHEARAKGYRDLTPLGGSAGTAYHLAKSKDWVEYMSAVARRLDEIGIEWEAWSDEDAAGQVELNLVPGDPLSVCDNWARARQVMREVAFELGRTVTFMAKPTAGYGQASHVNLSLQRDGVNAFYAPDGPSATMRHAVAGLLVTMRGATSVMLPQITSYRRLVDLSGPPTTVTWGIANKSTAVRAVCGHPAQARLEYRLPGADANLYLAVATILAGVVAGLDGALEPPEPVSDLAWCVPDLERLPDTITKAAAALEADPILREQLGDEFVDYWVGTRRWEWMQFHTTGGDPFAELSEWESARYFEFP</sequence>
<dbReference type="PANTHER" id="PTHR43785">
    <property type="entry name" value="GAMMA-GLUTAMYLPUTRESCINE SYNTHETASE"/>
    <property type="match status" value="1"/>
</dbReference>
<dbReference type="PANTHER" id="PTHR43785:SF12">
    <property type="entry name" value="TYPE-1 GLUTAMINE SYNTHETASE 2"/>
    <property type="match status" value="1"/>
</dbReference>
<evidence type="ECO:0000256" key="2">
    <source>
        <dbReference type="ARBA" id="ARBA00022598"/>
    </source>
</evidence>
<reference evidence="6 7" key="1">
    <citation type="submission" date="2020-07" db="EMBL/GenBank/DDBJ databases">
        <authorList>
            <person name="Zhuang K."/>
            <person name="Ran Y."/>
        </authorList>
    </citation>
    <scope>NUCLEOTIDE SEQUENCE [LARGE SCALE GENOMIC DNA]</scope>
    <source>
        <strain evidence="6 7">WCH-YHL-001</strain>
    </source>
</reference>
<dbReference type="EMBL" id="CP059399">
    <property type="protein sequence ID" value="QLY28825.1"/>
    <property type="molecule type" value="Genomic_DNA"/>
</dbReference>
<feature type="domain" description="GS catalytic" evidence="5">
    <location>
        <begin position="113"/>
        <end position="451"/>
    </location>
</feature>
<dbReference type="SMART" id="SM01230">
    <property type="entry name" value="Gln-synt_C"/>
    <property type="match status" value="1"/>
</dbReference>
<evidence type="ECO:0000313" key="6">
    <source>
        <dbReference type="EMBL" id="QLY28825.1"/>
    </source>
</evidence>
<protein>
    <submittedName>
        <fullName evidence="6">Glutamine synthetase</fullName>
    </submittedName>
</protein>
<dbReference type="Gene3D" id="3.30.590.10">
    <property type="entry name" value="Glutamine synthetase/guanido kinase, catalytic domain"/>
    <property type="match status" value="1"/>
</dbReference>
<name>A0A7D6ZLU7_9NOCA</name>
<dbReference type="InterPro" id="IPR008146">
    <property type="entry name" value="Gln_synth_cat_dom"/>
</dbReference>
<accession>A0A7D6ZLU7</accession>
<dbReference type="Pfam" id="PF00120">
    <property type="entry name" value="Gln-synt_C"/>
    <property type="match status" value="1"/>
</dbReference>
<keyword evidence="7" id="KW-1185">Reference proteome</keyword>
<evidence type="ECO:0000256" key="1">
    <source>
        <dbReference type="ARBA" id="ARBA00009897"/>
    </source>
</evidence>
<dbReference type="KEGG" id="nhu:H0264_26310"/>